<comment type="caution">
    <text evidence="2">The sequence shown here is derived from an EMBL/GenBank/DDBJ whole genome shotgun (WGS) entry which is preliminary data.</text>
</comment>
<gene>
    <name evidence="2" type="ORF">Q605_AUC01042G0008</name>
</gene>
<reference evidence="2 3" key="1">
    <citation type="submission" date="2013-12" db="EMBL/GenBank/DDBJ databases">
        <title>A Varibaculum cambriense genome reconstructed from a premature infant gut community with otherwise low bacterial novelty that shifts toward anaerobic metabolism during the third week of life.</title>
        <authorList>
            <person name="Brown C.T."/>
            <person name="Sharon I."/>
            <person name="Thomas B.C."/>
            <person name="Castelle C.J."/>
            <person name="Morowitz M.J."/>
            <person name="Banfield J.F."/>
        </authorList>
    </citation>
    <scope>NUCLEOTIDE SEQUENCE [LARGE SCALE GENOMIC DNA]</scope>
    <source>
        <strain evidence="3">DORA_12</strain>
    </source>
</reference>
<evidence type="ECO:0000259" key="1">
    <source>
        <dbReference type="Pfam" id="PF24894"/>
    </source>
</evidence>
<organism evidence="2 3">
    <name type="scientific">Actinomyces urogenitalis DORA_12</name>
    <dbReference type="NCBI Taxonomy" id="1403939"/>
    <lineage>
        <taxon>Bacteria</taxon>
        <taxon>Bacillati</taxon>
        <taxon>Actinomycetota</taxon>
        <taxon>Actinomycetes</taxon>
        <taxon>Actinomycetales</taxon>
        <taxon>Actinomycetaceae</taxon>
        <taxon>Actinomyces</taxon>
    </lineage>
</organism>
<dbReference type="Pfam" id="PF24894">
    <property type="entry name" value="Hexapep_GlmU"/>
    <property type="match status" value="1"/>
</dbReference>
<dbReference type="SUPFAM" id="SSF51161">
    <property type="entry name" value="Trimeric LpxA-like enzymes"/>
    <property type="match status" value="1"/>
</dbReference>
<dbReference type="CDD" id="cd04651">
    <property type="entry name" value="LbH_G1P_AT_C"/>
    <property type="match status" value="1"/>
</dbReference>
<evidence type="ECO:0000313" key="2">
    <source>
        <dbReference type="EMBL" id="ETJ01870.1"/>
    </source>
</evidence>
<feature type="non-terminal residue" evidence="2">
    <location>
        <position position="1"/>
    </location>
</feature>
<dbReference type="AlphaFoldDB" id="W1VAK7"/>
<protein>
    <submittedName>
        <fullName evidence="2">Glucose-1-phosphate adenylyltransferase</fullName>
    </submittedName>
</protein>
<feature type="domain" description="Glucose-1-phosphate adenylyltransferase/Bifunctional protein GlmU-like C-terminal hexapeptide" evidence="1">
    <location>
        <begin position="2"/>
        <end position="73"/>
    </location>
</feature>
<dbReference type="Proteomes" id="UP000018852">
    <property type="component" value="Unassembled WGS sequence"/>
</dbReference>
<proteinExistence type="predicted"/>
<evidence type="ECO:0000313" key="3">
    <source>
        <dbReference type="Proteomes" id="UP000018852"/>
    </source>
</evidence>
<dbReference type="InterPro" id="IPR056818">
    <property type="entry name" value="GlmU/GlgC-like_hexapep"/>
</dbReference>
<dbReference type="GO" id="GO:0016779">
    <property type="term" value="F:nucleotidyltransferase activity"/>
    <property type="evidence" value="ECO:0007669"/>
    <property type="project" value="UniProtKB-KW"/>
</dbReference>
<keyword evidence="2" id="KW-0548">Nucleotidyltransferase</keyword>
<accession>W1VAK7</accession>
<dbReference type="InterPro" id="IPR011004">
    <property type="entry name" value="Trimer_LpxA-like_sf"/>
</dbReference>
<keyword evidence="2" id="KW-0808">Transferase</keyword>
<dbReference type="Gene3D" id="2.160.10.10">
    <property type="entry name" value="Hexapeptide repeat proteins"/>
    <property type="match status" value="1"/>
</dbReference>
<sequence>ISSVLSPGVRVNSWSSVRESVLMDGVNVGRNTVVNRAILDKYVHVEEGAMVGIDPEHDRERGFTVTESGITVVAKGQTVTR</sequence>
<name>W1VAK7_9ACTO</name>
<dbReference type="EMBL" id="AZLV01001042">
    <property type="protein sequence ID" value="ETJ01870.1"/>
    <property type="molecule type" value="Genomic_DNA"/>
</dbReference>
<dbReference type="PATRIC" id="fig|1403939.3.peg.1803"/>